<dbReference type="InterPro" id="IPR014757">
    <property type="entry name" value="Tscrpt_reg_IclR_C"/>
</dbReference>
<dbReference type="InterPro" id="IPR036390">
    <property type="entry name" value="WH_DNA-bd_sf"/>
</dbReference>
<proteinExistence type="predicted"/>
<dbReference type="SMART" id="SM00346">
    <property type="entry name" value="HTH_ICLR"/>
    <property type="match status" value="1"/>
</dbReference>
<name>A0ABN2MYI8_9PSEU</name>
<dbReference type="InterPro" id="IPR050707">
    <property type="entry name" value="HTH_MetabolicPath_Reg"/>
</dbReference>
<dbReference type="SUPFAM" id="SSF46785">
    <property type="entry name" value="Winged helix' DNA-binding domain"/>
    <property type="match status" value="1"/>
</dbReference>
<dbReference type="SUPFAM" id="SSF55781">
    <property type="entry name" value="GAF domain-like"/>
    <property type="match status" value="1"/>
</dbReference>
<dbReference type="InterPro" id="IPR036388">
    <property type="entry name" value="WH-like_DNA-bd_sf"/>
</dbReference>
<dbReference type="PROSITE" id="PS51078">
    <property type="entry name" value="ICLR_ED"/>
    <property type="match status" value="1"/>
</dbReference>
<evidence type="ECO:0000256" key="2">
    <source>
        <dbReference type="ARBA" id="ARBA00023125"/>
    </source>
</evidence>
<evidence type="ECO:0008006" key="8">
    <source>
        <dbReference type="Google" id="ProtNLM"/>
    </source>
</evidence>
<evidence type="ECO:0000256" key="3">
    <source>
        <dbReference type="ARBA" id="ARBA00023163"/>
    </source>
</evidence>
<keyword evidence="3" id="KW-0804">Transcription</keyword>
<dbReference type="RefSeq" id="WP_344414660.1">
    <property type="nucleotide sequence ID" value="NZ_BAAAQK010000005.1"/>
</dbReference>
<feature type="domain" description="HTH iclR-type" evidence="4">
    <location>
        <begin position="5"/>
        <end position="67"/>
    </location>
</feature>
<evidence type="ECO:0000256" key="1">
    <source>
        <dbReference type="ARBA" id="ARBA00023015"/>
    </source>
</evidence>
<dbReference type="PANTHER" id="PTHR30136">
    <property type="entry name" value="HELIX-TURN-HELIX TRANSCRIPTIONAL REGULATOR, ICLR FAMILY"/>
    <property type="match status" value="1"/>
</dbReference>
<keyword evidence="1" id="KW-0805">Transcription regulation</keyword>
<evidence type="ECO:0000259" key="5">
    <source>
        <dbReference type="PROSITE" id="PS51078"/>
    </source>
</evidence>
<evidence type="ECO:0000313" key="7">
    <source>
        <dbReference type="Proteomes" id="UP001500449"/>
    </source>
</evidence>
<dbReference type="EMBL" id="BAAAQK010000005">
    <property type="protein sequence ID" value="GAA1840048.1"/>
    <property type="molecule type" value="Genomic_DNA"/>
</dbReference>
<gene>
    <name evidence="6" type="ORF">GCM10009836_19140</name>
</gene>
<reference evidence="6 7" key="1">
    <citation type="journal article" date="2019" name="Int. J. Syst. Evol. Microbiol.">
        <title>The Global Catalogue of Microorganisms (GCM) 10K type strain sequencing project: providing services to taxonomists for standard genome sequencing and annotation.</title>
        <authorList>
            <consortium name="The Broad Institute Genomics Platform"/>
            <consortium name="The Broad Institute Genome Sequencing Center for Infectious Disease"/>
            <person name="Wu L."/>
            <person name="Ma J."/>
        </authorList>
    </citation>
    <scope>NUCLEOTIDE SEQUENCE [LARGE SCALE GENOMIC DNA]</scope>
    <source>
        <strain evidence="6 7">JCM 16009</strain>
    </source>
</reference>
<organism evidence="6 7">
    <name type="scientific">Pseudonocardia ailaonensis</name>
    <dbReference type="NCBI Taxonomy" id="367279"/>
    <lineage>
        <taxon>Bacteria</taxon>
        <taxon>Bacillati</taxon>
        <taxon>Actinomycetota</taxon>
        <taxon>Actinomycetes</taxon>
        <taxon>Pseudonocardiales</taxon>
        <taxon>Pseudonocardiaceae</taxon>
        <taxon>Pseudonocardia</taxon>
    </lineage>
</organism>
<dbReference type="Proteomes" id="UP001500449">
    <property type="component" value="Unassembled WGS sequence"/>
</dbReference>
<feature type="domain" description="IclR-ED" evidence="5">
    <location>
        <begin position="68"/>
        <end position="285"/>
    </location>
</feature>
<evidence type="ECO:0000313" key="6">
    <source>
        <dbReference type="EMBL" id="GAA1840048.1"/>
    </source>
</evidence>
<dbReference type="InterPro" id="IPR029016">
    <property type="entry name" value="GAF-like_dom_sf"/>
</dbReference>
<accession>A0ABN2MYI8</accession>
<dbReference type="Pfam" id="PF09339">
    <property type="entry name" value="HTH_IclR"/>
    <property type="match status" value="1"/>
</dbReference>
<protein>
    <recommendedName>
        <fullName evidence="8">IclR family transcriptional regulator</fullName>
    </recommendedName>
</protein>
<keyword evidence="2" id="KW-0238">DNA-binding</keyword>
<dbReference type="InterPro" id="IPR005471">
    <property type="entry name" value="Tscrpt_reg_IclR_N"/>
</dbReference>
<comment type="caution">
    <text evidence="6">The sequence shown here is derived from an EMBL/GenBank/DDBJ whole genome shotgun (WGS) entry which is preliminary data.</text>
</comment>
<dbReference type="Gene3D" id="3.30.450.40">
    <property type="match status" value="1"/>
</dbReference>
<dbReference type="Gene3D" id="1.10.10.10">
    <property type="entry name" value="Winged helix-like DNA-binding domain superfamily/Winged helix DNA-binding domain"/>
    <property type="match status" value="1"/>
</dbReference>
<sequence>MPTAVPALDRTVQILDLLGDRPLDPLTLSDVARATGIHKATCASTLNTLESYGMVHRDESRRYTIGSRFVGLSHAYARRYPGFVRGREEMVRLAARSGLSCAVIVREGEDLVILDMLGNTQPAHLQMRTGQRVPLVPPVGTIFKAWAGPEELGDWIDRMQAGFGGDRDVYLGAVSALRARGFSLGGEHDLQLQLEEVSRATARQADDRVLEVALIVADKIRNYSTAADGDEPVNSVIGPVFGPDGQVTMTLNLYGELGSVRQRDLDRITPRLLETCARVTQLAGGRLPDGFGLHLV</sequence>
<dbReference type="PROSITE" id="PS51077">
    <property type="entry name" value="HTH_ICLR"/>
    <property type="match status" value="1"/>
</dbReference>
<keyword evidence="7" id="KW-1185">Reference proteome</keyword>
<evidence type="ECO:0000259" key="4">
    <source>
        <dbReference type="PROSITE" id="PS51077"/>
    </source>
</evidence>
<dbReference type="PANTHER" id="PTHR30136:SF35">
    <property type="entry name" value="HTH-TYPE TRANSCRIPTIONAL REGULATOR RV1719"/>
    <property type="match status" value="1"/>
</dbReference>